<evidence type="ECO:0000256" key="1">
    <source>
        <dbReference type="ARBA" id="ARBA00023125"/>
    </source>
</evidence>
<accession>A0A3S2WTL7</accession>
<evidence type="ECO:0000313" key="3">
    <source>
        <dbReference type="EMBL" id="RVT50523.1"/>
    </source>
</evidence>
<proteinExistence type="predicted"/>
<dbReference type="EMBL" id="SACT01000005">
    <property type="protein sequence ID" value="RVT50523.1"/>
    <property type="molecule type" value="Genomic_DNA"/>
</dbReference>
<dbReference type="OrthoDB" id="9795923at2"/>
<dbReference type="SUPFAM" id="SSF46785">
    <property type="entry name" value="Winged helix' DNA-binding domain"/>
    <property type="match status" value="1"/>
</dbReference>
<feature type="region of interest" description="Disordered" evidence="2">
    <location>
        <begin position="131"/>
        <end position="169"/>
    </location>
</feature>
<dbReference type="GO" id="GO:0005829">
    <property type="term" value="C:cytosol"/>
    <property type="evidence" value="ECO:0007669"/>
    <property type="project" value="TreeGrafter"/>
</dbReference>
<dbReference type="Proteomes" id="UP000288178">
    <property type="component" value="Unassembled WGS sequence"/>
</dbReference>
<dbReference type="GO" id="GO:0003700">
    <property type="term" value="F:DNA-binding transcription factor activity"/>
    <property type="evidence" value="ECO:0007669"/>
    <property type="project" value="TreeGrafter"/>
</dbReference>
<evidence type="ECO:0000256" key="2">
    <source>
        <dbReference type="SAM" id="MobiDB-lite"/>
    </source>
</evidence>
<dbReference type="Gene3D" id="1.10.10.10">
    <property type="entry name" value="Winged helix-like DNA-binding domain superfamily/Winged helix DNA-binding domain"/>
    <property type="match status" value="1"/>
</dbReference>
<name>A0A3S2WTL7_9BURK</name>
<dbReference type="PANTHER" id="PTHR33221">
    <property type="entry name" value="WINGED HELIX-TURN-HELIX TRANSCRIPTIONAL REGULATOR, RRF2 FAMILY"/>
    <property type="match status" value="1"/>
</dbReference>
<keyword evidence="1" id="KW-0238">DNA-binding</keyword>
<organism evidence="3 4">
    <name type="scientific">Rubrivivax albus</name>
    <dbReference type="NCBI Taxonomy" id="2499835"/>
    <lineage>
        <taxon>Bacteria</taxon>
        <taxon>Pseudomonadati</taxon>
        <taxon>Pseudomonadota</taxon>
        <taxon>Betaproteobacteria</taxon>
        <taxon>Burkholderiales</taxon>
        <taxon>Sphaerotilaceae</taxon>
        <taxon>Rubrivivax</taxon>
    </lineage>
</organism>
<dbReference type="RefSeq" id="WP_128199348.1">
    <property type="nucleotide sequence ID" value="NZ_SACT01000005.1"/>
</dbReference>
<dbReference type="InterPro" id="IPR036388">
    <property type="entry name" value="WH-like_DNA-bd_sf"/>
</dbReference>
<gene>
    <name evidence="3" type="ORF">ENE75_16120</name>
</gene>
<dbReference type="AlphaFoldDB" id="A0A3S2WTL7"/>
<dbReference type="NCBIfam" id="TIGR00738">
    <property type="entry name" value="rrf2_super"/>
    <property type="match status" value="1"/>
</dbReference>
<evidence type="ECO:0000313" key="4">
    <source>
        <dbReference type="Proteomes" id="UP000288178"/>
    </source>
</evidence>
<dbReference type="Pfam" id="PF02082">
    <property type="entry name" value="Rrf2"/>
    <property type="match status" value="1"/>
</dbReference>
<dbReference type="PROSITE" id="PS51197">
    <property type="entry name" value="HTH_RRF2_2"/>
    <property type="match status" value="1"/>
</dbReference>
<dbReference type="GO" id="GO:0003677">
    <property type="term" value="F:DNA binding"/>
    <property type="evidence" value="ECO:0007669"/>
    <property type="project" value="UniProtKB-KW"/>
</dbReference>
<dbReference type="InterPro" id="IPR000944">
    <property type="entry name" value="Tscrpt_reg_Rrf2"/>
</dbReference>
<keyword evidence="4" id="KW-1185">Reference proteome</keyword>
<reference evidence="3 4" key="1">
    <citation type="submission" date="2019-01" db="EMBL/GenBank/DDBJ databases">
        <authorList>
            <person name="Chen W.-M."/>
        </authorList>
    </citation>
    <scope>NUCLEOTIDE SEQUENCE [LARGE SCALE GENOMIC DNA]</scope>
    <source>
        <strain evidence="3 4">ICH-3</strain>
    </source>
</reference>
<protein>
    <submittedName>
        <fullName evidence="3">Rrf2 family transcriptional regulator</fullName>
    </submittedName>
</protein>
<sequence length="169" mass="18600">MRLSEYTDYTLRVLMYCAAHRDRLVTIGELAEQHGLSRNHLMKVVNDLAHRGLLETTRGRGGGLRLRAEPDQIRIGDVVRATETDFRLVECFDATTNACSLSPACRLKHLFDDALAGYFKALDGATLADMTQGPTLPRSRTIAPPASRRRALGAGPTEARRVARPRSGA</sequence>
<dbReference type="InterPro" id="IPR036390">
    <property type="entry name" value="WH_DNA-bd_sf"/>
</dbReference>
<comment type="caution">
    <text evidence="3">The sequence shown here is derived from an EMBL/GenBank/DDBJ whole genome shotgun (WGS) entry which is preliminary data.</text>
</comment>
<dbReference type="PANTHER" id="PTHR33221:SF4">
    <property type="entry name" value="HTH-TYPE TRANSCRIPTIONAL REPRESSOR NSRR"/>
    <property type="match status" value="1"/>
</dbReference>